<evidence type="ECO:0000313" key="6">
    <source>
        <dbReference type="Proteomes" id="UP001604277"/>
    </source>
</evidence>
<keyword evidence="2 5" id="KW-0378">Hydrolase</keyword>
<dbReference type="GO" id="GO:0016798">
    <property type="term" value="F:hydrolase activity, acting on glycosyl bonds"/>
    <property type="evidence" value="ECO:0007669"/>
    <property type="project" value="UniProtKB-KW"/>
</dbReference>
<evidence type="ECO:0000256" key="1">
    <source>
        <dbReference type="ARBA" id="ARBA00008773"/>
    </source>
</evidence>
<comment type="caution">
    <text evidence="5">The sequence shown here is derived from an EMBL/GenBank/DDBJ whole genome shotgun (WGS) entry which is preliminary data.</text>
</comment>
<proteinExistence type="inferred from homology"/>
<name>A0ABD1S8J3_9LAMI</name>
<accession>A0ABD1S8J3</accession>
<evidence type="ECO:0000256" key="3">
    <source>
        <dbReference type="ARBA" id="ARBA00023295"/>
    </source>
</evidence>
<dbReference type="SUPFAM" id="SSF51445">
    <property type="entry name" value="(Trans)glycosidases"/>
    <property type="match status" value="1"/>
</dbReference>
<dbReference type="InterPro" id="IPR044965">
    <property type="entry name" value="Glyco_hydro_17_plant"/>
</dbReference>
<comment type="similarity">
    <text evidence="1 4">Belongs to the glycosyl hydrolase 17 family.</text>
</comment>
<sequence>MSYENRQEKNEIYKVSHNSISKIDSNENSTQQDPAEKHPSLIGSIINYGTLENNLLPPAQVAQFFKDKTTIDRIKIFDVNPDILRAFVGTGIFVVVTVLNGEISNLVNIKYARRWAGNNIKPFYPQTKINYILVGNEVLHWGPQNLINNLVSAMRTLHRALIQSGIQGVNVTTAHSLGILESS</sequence>
<evidence type="ECO:0000256" key="2">
    <source>
        <dbReference type="ARBA" id="ARBA00022801"/>
    </source>
</evidence>
<keyword evidence="3" id="KW-0326">Glycosidase</keyword>
<dbReference type="InterPro" id="IPR000490">
    <property type="entry name" value="Glyco_hydro_17"/>
</dbReference>
<dbReference type="Gene3D" id="3.20.20.80">
    <property type="entry name" value="Glycosidases"/>
    <property type="match status" value="1"/>
</dbReference>
<evidence type="ECO:0000256" key="4">
    <source>
        <dbReference type="RuleBase" id="RU004335"/>
    </source>
</evidence>
<dbReference type="PANTHER" id="PTHR32227">
    <property type="entry name" value="GLUCAN ENDO-1,3-BETA-GLUCOSIDASE BG1-RELATED-RELATED"/>
    <property type="match status" value="1"/>
</dbReference>
<dbReference type="Proteomes" id="UP001604277">
    <property type="component" value="Unassembled WGS sequence"/>
</dbReference>
<dbReference type="InterPro" id="IPR017853">
    <property type="entry name" value="GH"/>
</dbReference>
<protein>
    <submittedName>
        <fullName evidence="5">O-Glycosyl hydrolase family 17 protein</fullName>
    </submittedName>
</protein>
<dbReference type="EMBL" id="JBFOLJ010000011">
    <property type="protein sequence ID" value="KAL2496072.1"/>
    <property type="molecule type" value="Genomic_DNA"/>
</dbReference>
<dbReference type="AlphaFoldDB" id="A0ABD1S8J3"/>
<reference evidence="6" key="1">
    <citation type="submission" date="2024-07" db="EMBL/GenBank/DDBJ databases">
        <title>Two chromosome-level genome assemblies of Korean endemic species Abeliophyllum distichum and Forsythia ovata (Oleaceae).</title>
        <authorList>
            <person name="Jang H."/>
        </authorList>
    </citation>
    <scope>NUCLEOTIDE SEQUENCE [LARGE SCALE GENOMIC DNA]</scope>
</reference>
<organism evidence="5 6">
    <name type="scientific">Forsythia ovata</name>
    <dbReference type="NCBI Taxonomy" id="205694"/>
    <lineage>
        <taxon>Eukaryota</taxon>
        <taxon>Viridiplantae</taxon>
        <taxon>Streptophyta</taxon>
        <taxon>Embryophyta</taxon>
        <taxon>Tracheophyta</taxon>
        <taxon>Spermatophyta</taxon>
        <taxon>Magnoliopsida</taxon>
        <taxon>eudicotyledons</taxon>
        <taxon>Gunneridae</taxon>
        <taxon>Pentapetalae</taxon>
        <taxon>asterids</taxon>
        <taxon>lamiids</taxon>
        <taxon>Lamiales</taxon>
        <taxon>Oleaceae</taxon>
        <taxon>Forsythieae</taxon>
        <taxon>Forsythia</taxon>
    </lineage>
</organism>
<dbReference type="Pfam" id="PF00332">
    <property type="entry name" value="Glyco_hydro_17"/>
    <property type="match status" value="1"/>
</dbReference>
<gene>
    <name evidence="5" type="ORF">Fot_39829</name>
</gene>
<keyword evidence="6" id="KW-1185">Reference proteome</keyword>
<evidence type="ECO:0000313" key="5">
    <source>
        <dbReference type="EMBL" id="KAL2496072.1"/>
    </source>
</evidence>